<gene>
    <name evidence="2" type="ORF">AB6A68_04270</name>
</gene>
<proteinExistence type="predicted"/>
<feature type="domain" description="Methyltransferase type 12" evidence="1">
    <location>
        <begin position="43"/>
        <end position="136"/>
    </location>
</feature>
<evidence type="ECO:0000259" key="1">
    <source>
        <dbReference type="Pfam" id="PF08242"/>
    </source>
</evidence>
<reference evidence="2 3" key="1">
    <citation type="submission" date="2024-07" db="EMBL/GenBank/DDBJ databases">
        <title>Draft Genome Sequence of Ferrimicrobium acidiphilum Strain YE2023, Isolated from a Pulp of Bioleach Reactor.</title>
        <authorList>
            <person name="Elkina Y.A."/>
            <person name="Bulaeva A.G."/>
            <person name="Beletsky A.V."/>
            <person name="Mardanov A.V."/>
        </authorList>
    </citation>
    <scope>NUCLEOTIDE SEQUENCE [LARGE SCALE GENOMIC DNA]</scope>
    <source>
        <strain evidence="2 3">YE2023</strain>
    </source>
</reference>
<keyword evidence="2" id="KW-0489">Methyltransferase</keyword>
<keyword evidence="2" id="KW-0808">Transferase</keyword>
<dbReference type="SUPFAM" id="SSF53335">
    <property type="entry name" value="S-adenosyl-L-methionine-dependent methyltransferases"/>
    <property type="match status" value="1"/>
</dbReference>
<organism evidence="2 3">
    <name type="scientific">Ferrimicrobium acidiphilum</name>
    <dbReference type="NCBI Taxonomy" id="121039"/>
    <lineage>
        <taxon>Bacteria</taxon>
        <taxon>Bacillati</taxon>
        <taxon>Actinomycetota</taxon>
        <taxon>Acidimicrobiia</taxon>
        <taxon>Acidimicrobiales</taxon>
        <taxon>Acidimicrobiaceae</taxon>
        <taxon>Ferrimicrobium</taxon>
    </lineage>
</organism>
<evidence type="ECO:0000313" key="3">
    <source>
        <dbReference type="Proteomes" id="UP001560267"/>
    </source>
</evidence>
<accession>A0ABV3Y0G3</accession>
<keyword evidence="3" id="KW-1185">Reference proteome</keyword>
<dbReference type="EC" id="2.1.1.-" evidence="2"/>
<dbReference type="Proteomes" id="UP001560267">
    <property type="component" value="Unassembled WGS sequence"/>
</dbReference>
<dbReference type="InterPro" id="IPR013217">
    <property type="entry name" value="Methyltransf_12"/>
</dbReference>
<protein>
    <submittedName>
        <fullName evidence="2">Class I SAM-dependent methyltransferase</fullName>
        <ecNumber evidence="2">2.1.1.-</ecNumber>
    </submittedName>
</protein>
<dbReference type="GO" id="GO:0032259">
    <property type="term" value="P:methylation"/>
    <property type="evidence" value="ECO:0007669"/>
    <property type="project" value="UniProtKB-KW"/>
</dbReference>
<sequence>MGDRHYFPSKSGPGDDRAWDPYEDATQHLVGLLQMLGVTTVAEVGCGYAGITDTIARALGPSVTIYAIDIDPDAFVRTQERGALPPSVIEVVQDVYQLMLPCKVDAVVCRFFLLDLAEPLEALRAMRNCLRPGGHLILLEPITSTGRVGEHVVAADTTEILHPDIGVRLVDLLEAIGADTIELASCTPIGMGASVVGRYLGAMTGVDPAPTAFVALPTLVSAWGYTTATTNLSTLERSLL</sequence>
<dbReference type="EMBL" id="JBFSHR010000010">
    <property type="protein sequence ID" value="MEX6429049.1"/>
    <property type="molecule type" value="Genomic_DNA"/>
</dbReference>
<dbReference type="Gene3D" id="3.40.50.150">
    <property type="entry name" value="Vaccinia Virus protein VP39"/>
    <property type="match status" value="1"/>
</dbReference>
<dbReference type="CDD" id="cd02440">
    <property type="entry name" value="AdoMet_MTases"/>
    <property type="match status" value="1"/>
</dbReference>
<dbReference type="RefSeq" id="WP_369084299.1">
    <property type="nucleotide sequence ID" value="NZ_JBFSHR010000010.1"/>
</dbReference>
<dbReference type="Pfam" id="PF08242">
    <property type="entry name" value="Methyltransf_12"/>
    <property type="match status" value="1"/>
</dbReference>
<dbReference type="InterPro" id="IPR029063">
    <property type="entry name" value="SAM-dependent_MTases_sf"/>
</dbReference>
<name>A0ABV3Y0G3_9ACTN</name>
<dbReference type="GO" id="GO:0008168">
    <property type="term" value="F:methyltransferase activity"/>
    <property type="evidence" value="ECO:0007669"/>
    <property type="project" value="UniProtKB-KW"/>
</dbReference>
<comment type="caution">
    <text evidence="2">The sequence shown here is derived from an EMBL/GenBank/DDBJ whole genome shotgun (WGS) entry which is preliminary data.</text>
</comment>
<evidence type="ECO:0000313" key="2">
    <source>
        <dbReference type="EMBL" id="MEX6429049.1"/>
    </source>
</evidence>